<evidence type="ECO:0000256" key="2">
    <source>
        <dbReference type="ARBA" id="ARBA00022692"/>
    </source>
</evidence>
<dbReference type="InterPro" id="IPR045863">
    <property type="entry name" value="CorA_TM1_TM2"/>
</dbReference>
<dbReference type="Pfam" id="PF01544">
    <property type="entry name" value="CorA"/>
    <property type="match status" value="1"/>
</dbReference>
<evidence type="ECO:0000256" key="3">
    <source>
        <dbReference type="ARBA" id="ARBA00022989"/>
    </source>
</evidence>
<keyword evidence="2 5" id="KW-0812">Transmembrane</keyword>
<feature type="transmembrane region" description="Helical" evidence="5">
    <location>
        <begin position="138"/>
        <end position="160"/>
    </location>
</feature>
<proteinExistence type="predicted"/>
<evidence type="ECO:0000313" key="6">
    <source>
        <dbReference type="EMBL" id="CZS96384.1"/>
    </source>
</evidence>
<dbReference type="OrthoDB" id="3231000at2759"/>
<dbReference type="GO" id="GO:0046873">
    <property type="term" value="F:metal ion transmembrane transporter activity"/>
    <property type="evidence" value="ECO:0007669"/>
    <property type="project" value="InterPro"/>
</dbReference>
<name>A0A1E1KHY4_9HELO</name>
<evidence type="ECO:0000256" key="4">
    <source>
        <dbReference type="ARBA" id="ARBA00023136"/>
    </source>
</evidence>
<dbReference type="InterPro" id="IPR002523">
    <property type="entry name" value="MgTranspt_CorA/ZnTranspt_ZntB"/>
</dbReference>
<gene>
    <name evidence="6" type="ORF">RAG0_05742</name>
</gene>
<dbReference type="Proteomes" id="UP000178912">
    <property type="component" value="Unassembled WGS sequence"/>
</dbReference>
<sequence>MSELFVFVAASELTLLKFIAIKIDKAVKDASEVDQETAITPQADLVFYRRLLERRSREAKSTLSHICNRHTLIWPTATSDSAAQSKSSLAALRSEKDFRYLIEVIEGLCGICDRELSVLVNAAGIAEAKRGIEQGKTLFGFTWLASIFVPLSFTTSLFGMNVREFEKAELPIWVWVVVTIPVFLFSVVFLFWGRIRLKDLRDRLIRLVVI</sequence>
<dbReference type="Gene3D" id="1.20.58.340">
    <property type="entry name" value="Magnesium transport protein CorA, transmembrane region"/>
    <property type="match status" value="1"/>
</dbReference>
<dbReference type="GO" id="GO:0016020">
    <property type="term" value="C:membrane"/>
    <property type="evidence" value="ECO:0007669"/>
    <property type="project" value="UniProtKB-SubCell"/>
</dbReference>
<comment type="subcellular location">
    <subcellularLocation>
        <location evidence="1">Membrane</location>
        <topology evidence="1">Multi-pass membrane protein</topology>
    </subcellularLocation>
</comment>
<keyword evidence="4 5" id="KW-0472">Membrane</keyword>
<accession>A0A1E1KHY4</accession>
<dbReference type="AlphaFoldDB" id="A0A1E1KHY4"/>
<keyword evidence="7" id="KW-1185">Reference proteome</keyword>
<keyword evidence="3 5" id="KW-1133">Transmembrane helix</keyword>
<protein>
    <submittedName>
        <fullName evidence="6">Uncharacterized protein</fullName>
    </submittedName>
</protein>
<evidence type="ECO:0000256" key="1">
    <source>
        <dbReference type="ARBA" id="ARBA00004141"/>
    </source>
</evidence>
<evidence type="ECO:0000313" key="7">
    <source>
        <dbReference type="Proteomes" id="UP000178912"/>
    </source>
</evidence>
<evidence type="ECO:0000256" key="5">
    <source>
        <dbReference type="SAM" id="Phobius"/>
    </source>
</evidence>
<reference evidence="7" key="1">
    <citation type="submission" date="2016-03" db="EMBL/GenBank/DDBJ databases">
        <authorList>
            <person name="Guldener U."/>
        </authorList>
    </citation>
    <scope>NUCLEOTIDE SEQUENCE [LARGE SCALE GENOMIC DNA]</scope>
    <source>
        <strain evidence="7">04CH-RAC-A.6.1</strain>
    </source>
</reference>
<feature type="transmembrane region" description="Helical" evidence="5">
    <location>
        <begin position="172"/>
        <end position="193"/>
    </location>
</feature>
<dbReference type="EMBL" id="FJUX01000026">
    <property type="protein sequence ID" value="CZS96384.1"/>
    <property type="molecule type" value="Genomic_DNA"/>
</dbReference>
<organism evidence="6 7">
    <name type="scientific">Rhynchosporium agropyri</name>
    <dbReference type="NCBI Taxonomy" id="914238"/>
    <lineage>
        <taxon>Eukaryota</taxon>
        <taxon>Fungi</taxon>
        <taxon>Dikarya</taxon>
        <taxon>Ascomycota</taxon>
        <taxon>Pezizomycotina</taxon>
        <taxon>Leotiomycetes</taxon>
        <taxon>Helotiales</taxon>
        <taxon>Ploettnerulaceae</taxon>
        <taxon>Rhynchosporium</taxon>
    </lineage>
</organism>
<dbReference type="SUPFAM" id="SSF144083">
    <property type="entry name" value="Magnesium transport protein CorA, transmembrane region"/>
    <property type="match status" value="1"/>
</dbReference>